<dbReference type="GO" id="GO:0015627">
    <property type="term" value="C:type II protein secretion system complex"/>
    <property type="evidence" value="ECO:0007669"/>
    <property type="project" value="InterPro"/>
</dbReference>
<evidence type="ECO:0000256" key="4">
    <source>
        <dbReference type="ARBA" id="ARBA00022475"/>
    </source>
</evidence>
<organism evidence="12 13">
    <name type="scientific">Desulforapulum autotrophicum (strain ATCC 43914 / DSM 3382 / VKM B-1955 / HRM2)</name>
    <name type="common">Desulfobacterium autotrophicum</name>
    <dbReference type="NCBI Taxonomy" id="177437"/>
    <lineage>
        <taxon>Bacteria</taxon>
        <taxon>Pseudomonadati</taxon>
        <taxon>Thermodesulfobacteriota</taxon>
        <taxon>Desulfobacteria</taxon>
        <taxon>Desulfobacterales</taxon>
        <taxon>Desulfobacteraceae</taxon>
        <taxon>Desulforapulum</taxon>
    </lineage>
</organism>
<dbReference type="RefSeq" id="WP_015904869.1">
    <property type="nucleotide sequence ID" value="NC_012108.1"/>
</dbReference>
<feature type="transmembrane region" description="Helical" evidence="10">
    <location>
        <begin position="12"/>
        <end position="32"/>
    </location>
</feature>
<dbReference type="Gene3D" id="3.30.700.10">
    <property type="entry name" value="Glycoprotein, Type 4 Pilin"/>
    <property type="match status" value="1"/>
</dbReference>
<evidence type="ECO:0000256" key="3">
    <source>
        <dbReference type="ARBA" id="ARBA00020042"/>
    </source>
</evidence>
<keyword evidence="8 10" id="KW-1133">Transmembrane helix</keyword>
<reference evidence="12 13" key="1">
    <citation type="journal article" date="2009" name="Environ. Microbiol.">
        <title>Genome sequence of Desulfobacterium autotrophicum HRM2, a marine sulfate reducer oxidizing organic carbon completely to carbon dioxide.</title>
        <authorList>
            <person name="Strittmatter A.W."/>
            <person name="Liesegang H."/>
            <person name="Rabus R."/>
            <person name="Decker I."/>
            <person name="Amann J."/>
            <person name="Andres S."/>
            <person name="Henne A."/>
            <person name="Fricke W.F."/>
            <person name="Martinez-Arias R."/>
            <person name="Bartels D."/>
            <person name="Goesmann A."/>
            <person name="Krause L."/>
            <person name="Puehler A."/>
            <person name="Klenk H.P."/>
            <person name="Richter M."/>
            <person name="Schuler M."/>
            <person name="Gloeckner F.O."/>
            <person name="Meyerdierks A."/>
            <person name="Gottschalk G."/>
            <person name="Amann R."/>
        </authorList>
    </citation>
    <scope>NUCLEOTIDE SEQUENCE [LARGE SCALE GENOMIC DNA]</scope>
    <source>
        <strain evidence="13">ATCC 43914 / DSM 3382 / HRM2</strain>
    </source>
</reference>
<dbReference type="PANTHER" id="PTHR30093">
    <property type="entry name" value="GENERAL SECRETION PATHWAY PROTEIN G"/>
    <property type="match status" value="1"/>
</dbReference>
<comment type="similarity">
    <text evidence="2">Belongs to the GSP G family.</text>
</comment>
<evidence type="ECO:0000256" key="2">
    <source>
        <dbReference type="ARBA" id="ARBA00009984"/>
    </source>
</evidence>
<feature type="domain" description="Type II secretion system protein GspG C-terminal" evidence="11">
    <location>
        <begin position="34"/>
        <end position="140"/>
    </location>
</feature>
<protein>
    <recommendedName>
        <fullName evidence="3">Type II secretion system core protein G</fullName>
    </recommendedName>
</protein>
<dbReference type="Proteomes" id="UP000000442">
    <property type="component" value="Chromosome"/>
</dbReference>
<sequence length="146" mass="16034">MKLKSENRERGFTLIELLIVMVIIGLLAGLVGPKMFGKVGKSKQKSAKAQISLFETTLDIYRLDVGKYPTTDIGLQGLRVKPDGVENWDGPYLPKEVPLDPWGNAYRYESPSEHGEYEIVSFGADGVDGGEGEDMDIVSWAAVGQE</sequence>
<dbReference type="InterPro" id="IPR045584">
    <property type="entry name" value="Pilin-like"/>
</dbReference>
<proteinExistence type="inferred from homology"/>
<dbReference type="Pfam" id="PF07963">
    <property type="entry name" value="N_methyl"/>
    <property type="match status" value="1"/>
</dbReference>
<dbReference type="InterPro" id="IPR013545">
    <property type="entry name" value="T2SS_protein-GspG_C"/>
</dbReference>
<name>C0QK81_DESAH</name>
<evidence type="ECO:0000256" key="8">
    <source>
        <dbReference type="ARBA" id="ARBA00022989"/>
    </source>
</evidence>
<dbReference type="EMBL" id="CP001087">
    <property type="protein sequence ID" value="ACN16107.1"/>
    <property type="molecule type" value="Genomic_DNA"/>
</dbReference>
<evidence type="ECO:0000259" key="11">
    <source>
        <dbReference type="Pfam" id="PF08334"/>
    </source>
</evidence>
<evidence type="ECO:0000256" key="7">
    <source>
        <dbReference type="ARBA" id="ARBA00022692"/>
    </source>
</evidence>
<evidence type="ECO:0000256" key="6">
    <source>
        <dbReference type="ARBA" id="ARBA00022519"/>
    </source>
</evidence>
<dbReference type="NCBIfam" id="TIGR01710">
    <property type="entry name" value="typeII_sec_gspG"/>
    <property type="match status" value="1"/>
</dbReference>
<dbReference type="InterPro" id="IPR010054">
    <property type="entry name" value="Type2_sec_GspG"/>
</dbReference>
<dbReference type="AlphaFoldDB" id="C0QK81"/>
<dbReference type="PRINTS" id="PR00813">
    <property type="entry name" value="BCTERIALGSPG"/>
</dbReference>
<keyword evidence="5" id="KW-0488">Methylation</keyword>
<comment type="subcellular location">
    <subcellularLocation>
        <location evidence="1">Cell inner membrane</location>
        <topology evidence="1">Single-pass membrane protein</topology>
    </subcellularLocation>
</comment>
<dbReference type="GO" id="GO:0015628">
    <property type="term" value="P:protein secretion by the type II secretion system"/>
    <property type="evidence" value="ECO:0007669"/>
    <property type="project" value="InterPro"/>
</dbReference>
<evidence type="ECO:0000256" key="9">
    <source>
        <dbReference type="ARBA" id="ARBA00023136"/>
    </source>
</evidence>
<gene>
    <name evidence="12" type="primary">gspG2</name>
    <name evidence="12" type="ordered locus">HRM2_30240</name>
</gene>
<evidence type="ECO:0000256" key="1">
    <source>
        <dbReference type="ARBA" id="ARBA00004377"/>
    </source>
</evidence>
<evidence type="ECO:0000256" key="10">
    <source>
        <dbReference type="SAM" id="Phobius"/>
    </source>
</evidence>
<keyword evidence="7 10" id="KW-0812">Transmembrane</keyword>
<dbReference type="NCBIfam" id="TIGR02532">
    <property type="entry name" value="IV_pilin_GFxxxE"/>
    <property type="match status" value="1"/>
</dbReference>
<dbReference type="SUPFAM" id="SSF54523">
    <property type="entry name" value="Pili subunits"/>
    <property type="match status" value="1"/>
</dbReference>
<evidence type="ECO:0000313" key="13">
    <source>
        <dbReference type="Proteomes" id="UP000000442"/>
    </source>
</evidence>
<evidence type="ECO:0000313" key="12">
    <source>
        <dbReference type="EMBL" id="ACN16107.1"/>
    </source>
</evidence>
<dbReference type="OrthoDB" id="9795612at2"/>
<dbReference type="InterPro" id="IPR012902">
    <property type="entry name" value="N_methyl_site"/>
</dbReference>
<dbReference type="GO" id="GO:0005886">
    <property type="term" value="C:plasma membrane"/>
    <property type="evidence" value="ECO:0007669"/>
    <property type="project" value="UniProtKB-SubCell"/>
</dbReference>
<accession>C0QK81</accession>
<dbReference type="Pfam" id="PF08334">
    <property type="entry name" value="T2SSG"/>
    <property type="match status" value="1"/>
</dbReference>
<dbReference type="HOGENOM" id="CLU_091705_2_0_7"/>
<dbReference type="PROSITE" id="PS00409">
    <property type="entry name" value="PROKAR_NTER_METHYL"/>
    <property type="match status" value="1"/>
</dbReference>
<dbReference type="STRING" id="177437.HRM2_30240"/>
<keyword evidence="4" id="KW-1003">Cell membrane</keyword>
<keyword evidence="6" id="KW-0997">Cell inner membrane</keyword>
<evidence type="ECO:0000256" key="5">
    <source>
        <dbReference type="ARBA" id="ARBA00022481"/>
    </source>
</evidence>
<dbReference type="KEGG" id="dat:HRM2_30240"/>
<keyword evidence="9 10" id="KW-0472">Membrane</keyword>
<dbReference type="PANTHER" id="PTHR30093:SF44">
    <property type="entry name" value="TYPE II SECRETION SYSTEM CORE PROTEIN G"/>
    <property type="match status" value="1"/>
</dbReference>
<dbReference type="eggNOG" id="COG2165">
    <property type="taxonomic scope" value="Bacteria"/>
</dbReference>
<keyword evidence="13" id="KW-1185">Reference proteome</keyword>
<dbReference type="InterPro" id="IPR000983">
    <property type="entry name" value="Bac_GSPG_pilin"/>
</dbReference>